<reference evidence="2" key="3">
    <citation type="journal article" date="2016" name="Gigascience">
        <title>De novo construction of an expanded transcriptome assembly for the western tarnished plant bug, Lygus hesperus.</title>
        <authorList>
            <person name="Tassone E.E."/>
            <person name="Geib S.M."/>
            <person name="Hall B."/>
            <person name="Fabrick J.A."/>
            <person name="Brent C.S."/>
            <person name="Hull J.J."/>
        </authorList>
    </citation>
    <scope>NUCLEOTIDE SEQUENCE</scope>
</reference>
<accession>A0A0A9WV51</accession>
<sequence>KKLRYIYTSFYYYLFKVPFPFLFPHPATANPATAPSVMENKESINRSLEKFILHVDEVYGITISNTDGIVFYRTMRQDTPITLPLFPIRVDLSSPGTNAPSDDMLVMGTDPLSVGFSQTSQLVNKF</sequence>
<dbReference type="AlphaFoldDB" id="A0A0A9WV51"/>
<dbReference type="EMBL" id="GDHC01017324">
    <property type="protein sequence ID" value="JAQ01305.1"/>
    <property type="molecule type" value="Transcribed_RNA"/>
</dbReference>
<reference evidence="1" key="2">
    <citation type="submission" date="2014-07" db="EMBL/GenBank/DDBJ databases">
        <authorList>
            <person name="Hull J."/>
        </authorList>
    </citation>
    <scope>NUCLEOTIDE SEQUENCE</scope>
</reference>
<proteinExistence type="predicted"/>
<name>A0A0A9WV51_LYGHE</name>
<gene>
    <name evidence="1" type="primary">Ctu2</name>
    <name evidence="1" type="ORF">CM83_1585</name>
    <name evidence="2" type="ORF">g.8695</name>
</gene>
<protein>
    <submittedName>
        <fullName evidence="1">Cytoplasmic tRNA 2-thiolation protein 2</fullName>
    </submittedName>
</protein>
<reference evidence="1" key="1">
    <citation type="journal article" date="2014" name="PLoS ONE">
        <title>Transcriptome-Based Identification of ABC Transporters in the Western Tarnished Plant Bug Lygus hesperus.</title>
        <authorList>
            <person name="Hull J.J."/>
            <person name="Chaney K."/>
            <person name="Geib S.M."/>
            <person name="Fabrick J.A."/>
            <person name="Brent C.S."/>
            <person name="Walsh D."/>
            <person name="Lavine L.C."/>
        </authorList>
    </citation>
    <scope>NUCLEOTIDE SEQUENCE</scope>
</reference>
<evidence type="ECO:0000313" key="1">
    <source>
        <dbReference type="EMBL" id="JAG10393.1"/>
    </source>
</evidence>
<evidence type="ECO:0000313" key="2">
    <source>
        <dbReference type="EMBL" id="JAQ01305.1"/>
    </source>
</evidence>
<organism evidence="1">
    <name type="scientific">Lygus hesperus</name>
    <name type="common">Western plant bug</name>
    <dbReference type="NCBI Taxonomy" id="30085"/>
    <lineage>
        <taxon>Eukaryota</taxon>
        <taxon>Metazoa</taxon>
        <taxon>Ecdysozoa</taxon>
        <taxon>Arthropoda</taxon>
        <taxon>Hexapoda</taxon>
        <taxon>Insecta</taxon>
        <taxon>Pterygota</taxon>
        <taxon>Neoptera</taxon>
        <taxon>Paraneoptera</taxon>
        <taxon>Hemiptera</taxon>
        <taxon>Heteroptera</taxon>
        <taxon>Panheteroptera</taxon>
        <taxon>Cimicomorpha</taxon>
        <taxon>Miridae</taxon>
        <taxon>Mirini</taxon>
        <taxon>Lygus</taxon>
    </lineage>
</organism>
<dbReference type="EMBL" id="GBHO01033211">
    <property type="protein sequence ID" value="JAG10393.1"/>
    <property type="molecule type" value="Transcribed_RNA"/>
</dbReference>
<feature type="non-terminal residue" evidence="1">
    <location>
        <position position="1"/>
    </location>
</feature>